<proteinExistence type="predicted"/>
<sequence length="52" mass="6322">MFFYYKILIQKNQFAINRQTKKLISSLDMRKIDYNNASLLKNNSKLECLQEY</sequence>
<organism evidence="1">
    <name type="scientific">Lepeophtheirus salmonis</name>
    <name type="common">Salmon louse</name>
    <name type="synonym">Caligus salmonis</name>
    <dbReference type="NCBI Taxonomy" id="72036"/>
    <lineage>
        <taxon>Eukaryota</taxon>
        <taxon>Metazoa</taxon>
        <taxon>Ecdysozoa</taxon>
        <taxon>Arthropoda</taxon>
        <taxon>Crustacea</taxon>
        <taxon>Multicrustacea</taxon>
        <taxon>Hexanauplia</taxon>
        <taxon>Copepoda</taxon>
        <taxon>Siphonostomatoida</taxon>
        <taxon>Caligidae</taxon>
        <taxon>Lepeophtheirus</taxon>
    </lineage>
</organism>
<name>A0A0K2U9M0_LEPSM</name>
<dbReference type="AlphaFoldDB" id="A0A0K2U9M0"/>
<evidence type="ECO:0000313" key="1">
    <source>
        <dbReference type="EMBL" id="CDW34919.1"/>
    </source>
</evidence>
<reference evidence="1" key="1">
    <citation type="submission" date="2014-05" db="EMBL/GenBank/DDBJ databases">
        <authorList>
            <person name="Chronopoulou M."/>
        </authorList>
    </citation>
    <scope>NUCLEOTIDE SEQUENCE</scope>
    <source>
        <tissue evidence="1">Whole organism</tissue>
    </source>
</reference>
<protein>
    <submittedName>
        <fullName evidence="1">Uncharacterized protein</fullName>
    </submittedName>
</protein>
<accession>A0A0K2U9M0</accession>
<dbReference type="EMBL" id="HACA01017558">
    <property type="protein sequence ID" value="CDW34919.1"/>
    <property type="molecule type" value="Transcribed_RNA"/>
</dbReference>